<protein>
    <submittedName>
        <fullName evidence="2">Uncharacterized protein</fullName>
    </submittedName>
</protein>
<reference evidence="2 3" key="1">
    <citation type="journal article" date="2024" name="Ann. Entomol. Soc. Am.">
        <title>Genomic analyses of the southern and eastern yellowjacket wasps (Hymenoptera: Vespidae) reveal evolutionary signatures of social life.</title>
        <authorList>
            <person name="Catto M.A."/>
            <person name="Caine P.B."/>
            <person name="Orr S.E."/>
            <person name="Hunt B.G."/>
            <person name="Goodisman M.A.D."/>
        </authorList>
    </citation>
    <scope>NUCLEOTIDE SEQUENCE [LARGE SCALE GENOMIC DNA]</scope>
    <source>
        <strain evidence="2">233</strain>
        <tissue evidence="2">Head and thorax</tissue>
    </source>
</reference>
<gene>
    <name evidence="2" type="ORF">V1478_016485</name>
</gene>
<feature type="region of interest" description="Disordered" evidence="1">
    <location>
        <begin position="109"/>
        <end position="179"/>
    </location>
</feature>
<dbReference type="AlphaFoldDB" id="A0ABD1ZZX0"/>
<proteinExistence type="predicted"/>
<feature type="compositionally biased region" description="Basic and acidic residues" evidence="1">
    <location>
        <begin position="141"/>
        <end position="151"/>
    </location>
</feature>
<evidence type="ECO:0000313" key="3">
    <source>
        <dbReference type="Proteomes" id="UP001607302"/>
    </source>
</evidence>
<feature type="compositionally biased region" description="Basic and acidic residues" evidence="1">
    <location>
        <begin position="113"/>
        <end position="134"/>
    </location>
</feature>
<dbReference type="EMBL" id="JAUDFV010000157">
    <property type="protein sequence ID" value="KAL2713928.1"/>
    <property type="molecule type" value="Genomic_DNA"/>
</dbReference>
<dbReference type="Proteomes" id="UP001607302">
    <property type="component" value="Unassembled WGS sequence"/>
</dbReference>
<accession>A0ABD1ZZX0</accession>
<evidence type="ECO:0000256" key="1">
    <source>
        <dbReference type="SAM" id="MobiDB-lite"/>
    </source>
</evidence>
<keyword evidence="3" id="KW-1185">Reference proteome</keyword>
<name>A0ABD1ZZX0_VESSQ</name>
<organism evidence="2 3">
    <name type="scientific">Vespula squamosa</name>
    <name type="common">Southern yellow jacket</name>
    <name type="synonym">Wasp</name>
    <dbReference type="NCBI Taxonomy" id="30214"/>
    <lineage>
        <taxon>Eukaryota</taxon>
        <taxon>Metazoa</taxon>
        <taxon>Ecdysozoa</taxon>
        <taxon>Arthropoda</taxon>
        <taxon>Hexapoda</taxon>
        <taxon>Insecta</taxon>
        <taxon>Pterygota</taxon>
        <taxon>Neoptera</taxon>
        <taxon>Endopterygota</taxon>
        <taxon>Hymenoptera</taxon>
        <taxon>Apocrita</taxon>
        <taxon>Aculeata</taxon>
        <taxon>Vespoidea</taxon>
        <taxon>Vespidae</taxon>
        <taxon>Vespinae</taxon>
        <taxon>Vespula</taxon>
    </lineage>
</organism>
<feature type="compositionally biased region" description="Basic and acidic residues" evidence="1">
    <location>
        <begin position="167"/>
        <end position="179"/>
    </location>
</feature>
<sequence length="179" mass="19781">MVGLVARGTKHVGPQVRVSPSVVLSAAFGLFRTGCPSTVLDASVAPFAASFRDGECELLTREEEASSFSPFRGPGAYGSLSLSKVRYQLIIRSRDSPCTPSSPCLEYDGLDVVPRDPPSDRSRGIVYRSRDTSQRKFSRKSLAERRTEDHLAAFVPRKVGSRPRARTRLESPLELQERR</sequence>
<comment type="caution">
    <text evidence="2">The sequence shown here is derived from an EMBL/GenBank/DDBJ whole genome shotgun (WGS) entry which is preliminary data.</text>
</comment>
<evidence type="ECO:0000313" key="2">
    <source>
        <dbReference type="EMBL" id="KAL2713928.1"/>
    </source>
</evidence>